<feature type="region of interest" description="Disordered" evidence="1">
    <location>
        <begin position="128"/>
        <end position="463"/>
    </location>
</feature>
<feature type="compositionally biased region" description="Basic and acidic residues" evidence="1">
    <location>
        <begin position="989"/>
        <end position="1010"/>
    </location>
</feature>
<name>A0AAD4N0Q6_9BILA</name>
<evidence type="ECO:0000256" key="1">
    <source>
        <dbReference type="SAM" id="MobiDB-lite"/>
    </source>
</evidence>
<feature type="compositionally biased region" description="Low complexity" evidence="1">
    <location>
        <begin position="848"/>
        <end position="863"/>
    </location>
</feature>
<feature type="compositionally biased region" description="Basic residues" evidence="1">
    <location>
        <begin position="904"/>
        <end position="928"/>
    </location>
</feature>
<feature type="compositionally biased region" description="Acidic residues" evidence="1">
    <location>
        <begin position="128"/>
        <end position="137"/>
    </location>
</feature>
<feature type="region of interest" description="Disordered" evidence="1">
    <location>
        <begin position="502"/>
        <end position="562"/>
    </location>
</feature>
<feature type="compositionally biased region" description="Basic and acidic residues" evidence="1">
    <location>
        <begin position="184"/>
        <end position="201"/>
    </location>
</feature>
<dbReference type="EMBL" id="JAKKPZ010000039">
    <property type="protein sequence ID" value="KAI1707719.1"/>
    <property type="molecule type" value="Genomic_DNA"/>
</dbReference>
<feature type="region of interest" description="Disordered" evidence="1">
    <location>
        <begin position="899"/>
        <end position="1019"/>
    </location>
</feature>
<feature type="compositionally biased region" description="Basic and acidic residues" evidence="1">
    <location>
        <begin position="965"/>
        <end position="975"/>
    </location>
</feature>
<feature type="compositionally biased region" description="Low complexity" evidence="1">
    <location>
        <begin position="823"/>
        <end position="832"/>
    </location>
</feature>
<protein>
    <submittedName>
        <fullName evidence="2">Uncharacterized protein</fullName>
    </submittedName>
</protein>
<feature type="region of interest" description="Disordered" evidence="1">
    <location>
        <begin position="655"/>
        <end position="683"/>
    </location>
</feature>
<feature type="compositionally biased region" description="Basic and acidic residues" evidence="1">
    <location>
        <begin position="258"/>
        <end position="273"/>
    </location>
</feature>
<keyword evidence="3" id="KW-1185">Reference proteome</keyword>
<feature type="region of interest" description="Disordered" evidence="1">
    <location>
        <begin position="1"/>
        <end position="42"/>
    </location>
</feature>
<feature type="compositionally biased region" description="Basic residues" evidence="1">
    <location>
        <begin position="833"/>
        <end position="844"/>
    </location>
</feature>
<accession>A0AAD4N0Q6</accession>
<gene>
    <name evidence="2" type="ORF">DdX_12274</name>
</gene>
<feature type="compositionally biased region" description="Acidic residues" evidence="1">
    <location>
        <begin position="310"/>
        <end position="319"/>
    </location>
</feature>
<comment type="caution">
    <text evidence="2">The sequence shown here is derived from an EMBL/GenBank/DDBJ whole genome shotgun (WGS) entry which is preliminary data.</text>
</comment>
<reference evidence="2" key="1">
    <citation type="submission" date="2022-01" db="EMBL/GenBank/DDBJ databases">
        <title>Genome Sequence Resource for Two Populations of Ditylenchus destructor, the Migratory Endoparasitic Phytonematode.</title>
        <authorList>
            <person name="Zhang H."/>
            <person name="Lin R."/>
            <person name="Xie B."/>
        </authorList>
    </citation>
    <scope>NUCLEOTIDE SEQUENCE</scope>
    <source>
        <strain evidence="2">BazhouSP</strain>
    </source>
</reference>
<feature type="compositionally biased region" description="Acidic residues" evidence="1">
    <location>
        <begin position="418"/>
        <end position="440"/>
    </location>
</feature>
<feature type="compositionally biased region" description="Basic and acidic residues" evidence="1">
    <location>
        <begin position="143"/>
        <end position="163"/>
    </location>
</feature>
<feature type="compositionally biased region" description="Basic and acidic residues" evidence="1">
    <location>
        <begin position="220"/>
        <end position="240"/>
    </location>
</feature>
<feature type="compositionally biased region" description="Basic residues" evidence="1">
    <location>
        <begin position="864"/>
        <end position="877"/>
    </location>
</feature>
<organism evidence="2 3">
    <name type="scientific">Ditylenchus destructor</name>
    <dbReference type="NCBI Taxonomy" id="166010"/>
    <lineage>
        <taxon>Eukaryota</taxon>
        <taxon>Metazoa</taxon>
        <taxon>Ecdysozoa</taxon>
        <taxon>Nematoda</taxon>
        <taxon>Chromadorea</taxon>
        <taxon>Rhabditida</taxon>
        <taxon>Tylenchina</taxon>
        <taxon>Tylenchomorpha</taxon>
        <taxon>Sphaerularioidea</taxon>
        <taxon>Anguinidae</taxon>
        <taxon>Anguininae</taxon>
        <taxon>Ditylenchus</taxon>
    </lineage>
</organism>
<proteinExistence type="predicted"/>
<evidence type="ECO:0000313" key="3">
    <source>
        <dbReference type="Proteomes" id="UP001201812"/>
    </source>
</evidence>
<sequence length="1019" mass="113207">MLEDPGNEGAASPDTTALDLMQNLTLQSPPSSSHPMLSEDENDIIDDIIEVRSPGSIAASFLDGESLLDGEQPRRELTDEEKILEERRISILLDEGTSPAEYYKFMENLAAPSVEKEAEQKDELYIVETDEAFEENSEAPHGPAEDLERVEQEKSAEIDKAMEESFESPLGTAEDIAAPSVENEAEKKNEDEKDEAEKDELYIDESDEALQESSESPRGPAEDVEHVEQEKSAEVDKAMEESSEAPLGSAQGTAAPSVEKEAEKKDEVDRAESDEALEESSEAPRGPAGDTAAPSVENEAEQKDELYIVETDEAFEENSEAPHVPAEDLERVEQEKSAEVDKAMEESSEAPRGPAENLDCVEQEEPGEIDKAMEESSEAPHGPAENLEYVEREDCAEIDKAMEESSEAPLGSAGDLDSNMDLEQEGSDGEVQDMEQEDSAEVDKAMETSGDVPASQPIQKKSLFGGGVTGLNFPDQSGNAAIEEHTRSYIKENFPPLSLDQLVANGMSHQPETSGCEASGRSPEKNQRRPGTSGGYRQAEPLGFRAGGGYSQTRSRPQGPAIASLERECEIITLDDSSSDEADPPSSVNALRNVEPVIPFRNMLFPTPPFPNQNPLISTTYNYQNINHWALRNQPPPPPPLANRPGFFPPRRGKSLNRNDIGSPWDQTPARIPNLNETNPSPNLNALRNIESVAPFRNMLFPTPPFPNQNSLISNTYNYQNINNWALRNGPGFIPQRRGKSLNRNDIGNRWDQTPARIPVFGRGRSVVPEARSLALEPRNVPSDTRSLAGSYNGGFRRHRTPTPFARRNGGDLARDNGSDLARSSSKSTHGGSRSKSRRSRRRRSSSEESSSSSDTASSYSSSRGRKRHRHKHHRKFDKAAKKLMETGFTERQIELIKAAVGQRKSKGRKKHKSHKRKKSRRHSRHHYSSSCSSEPSPRRGNSYRNRYNNRNGAPGTSGSSGRKRNSEEFGDYHRSGKRRRSSSSDSEYETRSRRGESKYMWDWKREQTPRARSRSRYR</sequence>
<feature type="compositionally biased region" description="Low complexity" evidence="1">
    <location>
        <begin position="929"/>
        <end position="953"/>
    </location>
</feature>
<evidence type="ECO:0000313" key="2">
    <source>
        <dbReference type="EMBL" id="KAI1707719.1"/>
    </source>
</evidence>
<dbReference type="AlphaFoldDB" id="A0AAD4N0Q6"/>
<feature type="compositionally biased region" description="Basic and acidic residues" evidence="1">
    <location>
        <begin position="325"/>
        <end position="345"/>
    </location>
</feature>
<feature type="compositionally biased region" description="Basic and acidic residues" evidence="1">
    <location>
        <begin position="809"/>
        <end position="818"/>
    </location>
</feature>
<dbReference type="Proteomes" id="UP001201812">
    <property type="component" value="Unassembled WGS sequence"/>
</dbReference>
<feature type="compositionally biased region" description="Polar residues" evidence="1">
    <location>
        <begin position="22"/>
        <end position="35"/>
    </location>
</feature>
<feature type="region of interest" description="Disordered" evidence="1">
    <location>
        <begin position="777"/>
        <end position="881"/>
    </location>
</feature>
<feature type="compositionally biased region" description="Basic and acidic residues" evidence="1">
    <location>
        <begin position="389"/>
        <end position="403"/>
    </location>
</feature>